<evidence type="ECO:0000313" key="3">
    <source>
        <dbReference type="Proteomes" id="UP000198727"/>
    </source>
</evidence>
<keyword evidence="1" id="KW-1133">Transmembrane helix</keyword>
<accession>A0A1I5WTP3</accession>
<evidence type="ECO:0008006" key="4">
    <source>
        <dbReference type="Google" id="ProtNLM"/>
    </source>
</evidence>
<dbReference type="STRING" id="587909.SAMN05421810_105275"/>
<proteinExistence type="predicted"/>
<dbReference type="EMBL" id="FOWW01000005">
    <property type="protein sequence ID" value="SFQ23152.1"/>
    <property type="molecule type" value="Genomic_DNA"/>
</dbReference>
<dbReference type="RefSeq" id="WP_092531122.1">
    <property type="nucleotide sequence ID" value="NZ_FOWW01000005.1"/>
</dbReference>
<gene>
    <name evidence="2" type="ORF">SAMN05421810_105275</name>
</gene>
<keyword evidence="1" id="KW-0812">Transmembrane</keyword>
<dbReference type="OrthoDB" id="4954985at2"/>
<keyword evidence="1" id="KW-0472">Membrane</keyword>
<keyword evidence="3" id="KW-1185">Reference proteome</keyword>
<protein>
    <recommendedName>
        <fullName evidence="4">Integral membrane protein</fullName>
    </recommendedName>
</protein>
<dbReference type="AlphaFoldDB" id="A0A1I5WTP3"/>
<dbReference type="Proteomes" id="UP000198727">
    <property type="component" value="Unassembled WGS sequence"/>
</dbReference>
<sequence length="86" mass="9618">MRMSRPVSLFLLLFGVWSWVIWVTFARNLWASEDSWAADGSPTAFFVVHAVLTVVSLVLGTIIGVLGWRGLRALRRTPTSQESPTE</sequence>
<reference evidence="3" key="1">
    <citation type="submission" date="2016-10" db="EMBL/GenBank/DDBJ databases">
        <authorList>
            <person name="Varghese N."/>
            <person name="Submissions S."/>
        </authorList>
    </citation>
    <scope>NUCLEOTIDE SEQUENCE [LARGE SCALE GENOMIC DNA]</scope>
    <source>
        <strain evidence="3">CGMCC 4.5579</strain>
    </source>
</reference>
<name>A0A1I5WTP3_9PSEU</name>
<dbReference type="InterPro" id="IPR058061">
    <property type="entry name" value="SCO4848-like"/>
</dbReference>
<dbReference type="Pfam" id="PF26606">
    <property type="entry name" value="SCO4848"/>
    <property type="match status" value="1"/>
</dbReference>
<organism evidence="2 3">
    <name type="scientific">Amycolatopsis arida</name>
    <dbReference type="NCBI Taxonomy" id="587909"/>
    <lineage>
        <taxon>Bacteria</taxon>
        <taxon>Bacillati</taxon>
        <taxon>Actinomycetota</taxon>
        <taxon>Actinomycetes</taxon>
        <taxon>Pseudonocardiales</taxon>
        <taxon>Pseudonocardiaceae</taxon>
        <taxon>Amycolatopsis</taxon>
    </lineage>
</organism>
<evidence type="ECO:0000256" key="1">
    <source>
        <dbReference type="SAM" id="Phobius"/>
    </source>
</evidence>
<dbReference type="NCBIfam" id="NF046117">
    <property type="entry name" value="SCO4848_fam"/>
    <property type="match status" value="1"/>
</dbReference>
<feature type="transmembrane region" description="Helical" evidence="1">
    <location>
        <begin position="42"/>
        <end position="68"/>
    </location>
</feature>
<evidence type="ECO:0000313" key="2">
    <source>
        <dbReference type="EMBL" id="SFQ23152.1"/>
    </source>
</evidence>